<evidence type="ECO:0000256" key="7">
    <source>
        <dbReference type="ARBA" id="ARBA00022989"/>
    </source>
</evidence>
<evidence type="ECO:0000256" key="5">
    <source>
        <dbReference type="ARBA" id="ARBA00022692"/>
    </source>
</evidence>
<evidence type="ECO:0000256" key="1">
    <source>
        <dbReference type="ARBA" id="ARBA00004141"/>
    </source>
</evidence>
<dbReference type="PANTHER" id="PTHR42823">
    <property type="entry name" value="ATP SYNTHASE SUBUNIT A, CHLOROPLASTIC"/>
    <property type="match status" value="1"/>
</dbReference>
<protein>
    <recommendedName>
        <fullName evidence="11 12">ATP synthase subunit a</fullName>
    </recommendedName>
    <alternativeName>
        <fullName evidence="11">ATP synthase F0 sector subunit a</fullName>
    </alternativeName>
    <alternativeName>
        <fullName evidence="11">F-ATPase subunit 6</fullName>
    </alternativeName>
</protein>
<dbReference type="PROSITE" id="PS00449">
    <property type="entry name" value="ATPASE_A"/>
    <property type="match status" value="1"/>
</dbReference>
<comment type="subcellular location">
    <subcellularLocation>
        <location evidence="11 12">Cell membrane</location>
        <topology evidence="11 12">Multi-pass membrane protein</topology>
    </subcellularLocation>
    <subcellularLocation>
        <location evidence="1">Membrane</location>
        <topology evidence="1">Multi-pass membrane protein</topology>
    </subcellularLocation>
</comment>
<evidence type="ECO:0000256" key="8">
    <source>
        <dbReference type="ARBA" id="ARBA00023065"/>
    </source>
</evidence>
<dbReference type="RefSeq" id="WP_347438278.1">
    <property type="nucleotide sequence ID" value="NZ_CP089291.1"/>
</dbReference>
<evidence type="ECO:0000256" key="12">
    <source>
        <dbReference type="RuleBase" id="RU000483"/>
    </source>
</evidence>
<keyword evidence="9 11" id="KW-0472">Membrane</keyword>
<proteinExistence type="inferred from homology"/>
<name>A0ABY4CM62_9BACL</name>
<keyword evidence="8 11" id="KW-0406">Ion transport</keyword>
<sequence>MEHAFPKITIAGLTFNLTVIGMSIITALIVAIVARAAASRLDQRSPSGLQNFFEWVVDFVRGLARDMMDEETAEKYLPLGLVMITYLFVANWMGLITNVVVHTETGSSFFGIKPGDQVSFFMSPTADLSLAMGMSLMVNIYAHAIGLRHPKAYFGHYVQPYALMLPMTIIEEVSKILTLGLRLFGNIFAGEVLIAVCLQIPKLFGVLPTGVIPLFPWLAYSGFVSSIQAFVFTVLTFVYISSKANLAHHH</sequence>
<comment type="function">
    <text evidence="11 12">Key component of the proton channel; it plays a direct role in the translocation of protons across the membrane.</text>
</comment>
<dbReference type="EMBL" id="CP089291">
    <property type="protein sequence ID" value="UOF91585.1"/>
    <property type="molecule type" value="Genomic_DNA"/>
</dbReference>
<evidence type="ECO:0000256" key="3">
    <source>
        <dbReference type="ARBA" id="ARBA00022448"/>
    </source>
</evidence>
<dbReference type="InterPro" id="IPR045082">
    <property type="entry name" value="ATP_syn_F0_a_bact/chloroplast"/>
</dbReference>
<keyword evidence="14" id="KW-1185">Reference proteome</keyword>
<dbReference type="Proteomes" id="UP000830167">
    <property type="component" value="Chromosome"/>
</dbReference>
<keyword evidence="4 11" id="KW-0138">CF(0)</keyword>
<evidence type="ECO:0000256" key="10">
    <source>
        <dbReference type="ARBA" id="ARBA00023310"/>
    </source>
</evidence>
<dbReference type="InterPro" id="IPR000568">
    <property type="entry name" value="ATP_synth_F0_asu"/>
</dbReference>
<reference evidence="13" key="1">
    <citation type="submission" date="2021-12" db="EMBL/GenBank/DDBJ databases">
        <title>Alicyclobacillaceae gen. nov., sp. nov., isolated from chalcocite enrichment system.</title>
        <authorList>
            <person name="Jiang Z."/>
        </authorList>
    </citation>
    <scope>NUCLEOTIDE SEQUENCE</scope>
    <source>
        <strain evidence="13">MYW30-H2</strain>
    </source>
</reference>
<keyword evidence="10 11" id="KW-0066">ATP synthesis</keyword>
<feature type="transmembrane region" description="Helical" evidence="11">
    <location>
        <begin position="12"/>
        <end position="34"/>
    </location>
</feature>
<evidence type="ECO:0000256" key="9">
    <source>
        <dbReference type="ARBA" id="ARBA00023136"/>
    </source>
</evidence>
<evidence type="ECO:0000256" key="2">
    <source>
        <dbReference type="ARBA" id="ARBA00006810"/>
    </source>
</evidence>
<evidence type="ECO:0000256" key="11">
    <source>
        <dbReference type="HAMAP-Rule" id="MF_01393"/>
    </source>
</evidence>
<dbReference type="Gene3D" id="1.20.120.220">
    <property type="entry name" value="ATP synthase, F0 complex, subunit A"/>
    <property type="match status" value="1"/>
</dbReference>
<organism evidence="13 14">
    <name type="scientific">Fodinisporobacter ferrooxydans</name>
    <dbReference type="NCBI Taxonomy" id="2901836"/>
    <lineage>
        <taxon>Bacteria</taxon>
        <taxon>Bacillati</taxon>
        <taxon>Bacillota</taxon>
        <taxon>Bacilli</taxon>
        <taxon>Bacillales</taxon>
        <taxon>Alicyclobacillaceae</taxon>
        <taxon>Fodinisporobacter</taxon>
    </lineage>
</organism>
<dbReference type="SUPFAM" id="SSF81336">
    <property type="entry name" value="F1F0 ATP synthase subunit A"/>
    <property type="match status" value="1"/>
</dbReference>
<keyword evidence="6 11" id="KW-0375">Hydrogen ion transport</keyword>
<dbReference type="InterPro" id="IPR035908">
    <property type="entry name" value="F0_ATP_A_sf"/>
</dbReference>
<dbReference type="CDD" id="cd00310">
    <property type="entry name" value="ATP-synt_Fo_a_6"/>
    <property type="match status" value="1"/>
</dbReference>
<dbReference type="Pfam" id="PF00119">
    <property type="entry name" value="ATP-synt_A"/>
    <property type="match status" value="1"/>
</dbReference>
<dbReference type="PRINTS" id="PR00123">
    <property type="entry name" value="ATPASEA"/>
</dbReference>
<evidence type="ECO:0000256" key="6">
    <source>
        <dbReference type="ARBA" id="ARBA00022781"/>
    </source>
</evidence>
<gene>
    <name evidence="11 13" type="primary">atpB</name>
    <name evidence="13" type="ORF">LSG31_04860</name>
</gene>
<feature type="transmembrane region" description="Helical" evidence="11">
    <location>
        <begin position="183"/>
        <end position="205"/>
    </location>
</feature>
<feature type="transmembrane region" description="Helical" evidence="11">
    <location>
        <begin position="217"/>
        <end position="240"/>
    </location>
</feature>
<dbReference type="InterPro" id="IPR023011">
    <property type="entry name" value="ATP_synth_F0_asu_AS"/>
</dbReference>
<dbReference type="NCBIfam" id="TIGR01131">
    <property type="entry name" value="ATP_synt_6_or_A"/>
    <property type="match status" value="1"/>
</dbReference>
<evidence type="ECO:0000256" key="4">
    <source>
        <dbReference type="ARBA" id="ARBA00022547"/>
    </source>
</evidence>
<keyword evidence="7 11" id="KW-1133">Transmembrane helix</keyword>
<dbReference type="PANTHER" id="PTHR42823:SF3">
    <property type="entry name" value="ATP SYNTHASE SUBUNIT A, CHLOROPLASTIC"/>
    <property type="match status" value="1"/>
</dbReference>
<keyword evidence="11" id="KW-1003">Cell membrane</keyword>
<evidence type="ECO:0000313" key="14">
    <source>
        <dbReference type="Proteomes" id="UP000830167"/>
    </source>
</evidence>
<feature type="transmembrane region" description="Helical" evidence="11">
    <location>
        <begin position="121"/>
        <end position="142"/>
    </location>
</feature>
<keyword evidence="5 11" id="KW-0812">Transmembrane</keyword>
<feature type="transmembrane region" description="Helical" evidence="11">
    <location>
        <begin position="76"/>
        <end position="101"/>
    </location>
</feature>
<keyword evidence="3 11" id="KW-0813">Transport</keyword>
<evidence type="ECO:0000313" key="13">
    <source>
        <dbReference type="EMBL" id="UOF91585.1"/>
    </source>
</evidence>
<accession>A0ABY4CM62</accession>
<comment type="similarity">
    <text evidence="2 11 12">Belongs to the ATPase A chain family.</text>
</comment>
<dbReference type="HAMAP" id="MF_01393">
    <property type="entry name" value="ATP_synth_a_bact"/>
    <property type="match status" value="1"/>
</dbReference>